<feature type="transmembrane region" description="Helical" evidence="12">
    <location>
        <begin position="302"/>
        <end position="322"/>
    </location>
</feature>
<dbReference type="EC" id="2.7.13.3" evidence="3"/>
<evidence type="ECO:0000313" key="14">
    <source>
        <dbReference type="EMBL" id="MDX8486967.1"/>
    </source>
</evidence>
<evidence type="ECO:0000259" key="13">
    <source>
        <dbReference type="PROSITE" id="PS50839"/>
    </source>
</evidence>
<dbReference type="InterPro" id="IPR042240">
    <property type="entry name" value="CHASE_sf"/>
</dbReference>
<evidence type="ECO:0000256" key="5">
    <source>
        <dbReference type="ARBA" id="ARBA00022679"/>
    </source>
</evidence>
<comment type="catalytic activity">
    <reaction evidence="1">
        <text>ATP + protein L-histidine = ADP + protein N-phospho-L-histidine.</text>
        <dbReference type="EC" id="2.7.13.3"/>
    </reaction>
</comment>
<keyword evidence="8" id="KW-0418">Kinase</keyword>
<keyword evidence="15" id="KW-1185">Reference proteome</keyword>
<reference evidence="14 15" key="1">
    <citation type="submission" date="2023-08" db="EMBL/GenBank/DDBJ databases">
        <title>Implementing the SeqCode for naming new Mesorhizobium species isolated from Vachellia karroo root nodules.</title>
        <authorList>
            <person name="Van Lill M."/>
        </authorList>
    </citation>
    <scope>NUCLEOTIDE SEQUENCE [LARGE SCALE GENOMIC DNA]</scope>
    <source>
        <strain evidence="14 15">VK2B</strain>
    </source>
</reference>
<dbReference type="InterPro" id="IPR011102">
    <property type="entry name" value="Sig_transdc_His_kinase_HWE"/>
</dbReference>
<evidence type="ECO:0000256" key="11">
    <source>
        <dbReference type="ARBA" id="ARBA00023136"/>
    </source>
</evidence>
<dbReference type="InterPro" id="IPR036890">
    <property type="entry name" value="HATPase_C_sf"/>
</dbReference>
<evidence type="ECO:0000256" key="9">
    <source>
        <dbReference type="ARBA" id="ARBA00022840"/>
    </source>
</evidence>
<keyword evidence="11 12" id="KW-0472">Membrane</keyword>
<evidence type="ECO:0000256" key="2">
    <source>
        <dbReference type="ARBA" id="ARBA00004370"/>
    </source>
</evidence>
<dbReference type="InterPro" id="IPR006189">
    <property type="entry name" value="CHASE_dom"/>
</dbReference>
<evidence type="ECO:0000256" key="1">
    <source>
        <dbReference type="ARBA" id="ARBA00000085"/>
    </source>
</evidence>
<dbReference type="SMART" id="SM01079">
    <property type="entry name" value="CHASE"/>
    <property type="match status" value="1"/>
</dbReference>
<comment type="caution">
    <text evidence="14">The sequence shown here is derived from an EMBL/GenBank/DDBJ whole genome shotgun (WGS) entry which is preliminary data.</text>
</comment>
<dbReference type="Proteomes" id="UP001280156">
    <property type="component" value="Unassembled WGS sequence"/>
</dbReference>
<sequence length="555" mass="60372">MKKLFPIVAFVAVALISLTMAGFAYFATQEAARIKFEGTADDALNRIESRIDLHLSLLRSTQALFDARNGDITRGEFKAFFTALDISDNFAGLRGIGFLRLAKTGDEAAVERDILHDLGTAHPVYPATTEQWRTPIVLFEPLDTSNQSIIGFDMFTEPVRRAAIEKAMADDRQHASGVVQLGQGAGVAQTFTGFLVFVRLNVETAPEVINASRSSTAGFLYAAFRAQDLFQVALSRSPLLPVNVEVFDGKPEGGNLLFRSEAPPAERIGAKLLARRDIVVAGRPWTVLFRPTSAFEPPSSRAIPVMLGLFGLLAAGAIALVARYQERAYDAKSALHEATEKSLLEKDLILQEMKHRIKNSITRVLAIARQTASQATDVKEFSASFSARLQAMAASQDMLTRSRWQKADLGDLLRIELGQVFGKDLPAGVLSGPEVLLDETTTQALGLTFHELATNALKYGEAGSSVGALKVDWSVDEGRGRERTLVLNWREAGQKKLEAPAKTGFGTKLIDLNVTRELRGTIARDYQAEGLKVEIKIPLTASAAKMSPMASQPAV</sequence>
<dbReference type="EMBL" id="JAVIIV010000010">
    <property type="protein sequence ID" value="MDX8486967.1"/>
    <property type="molecule type" value="Genomic_DNA"/>
</dbReference>
<dbReference type="PANTHER" id="PTHR41523">
    <property type="entry name" value="TWO-COMPONENT SYSTEM SENSOR PROTEIN"/>
    <property type="match status" value="1"/>
</dbReference>
<evidence type="ECO:0000256" key="3">
    <source>
        <dbReference type="ARBA" id="ARBA00012438"/>
    </source>
</evidence>
<keyword evidence="7" id="KW-0547">Nucleotide-binding</keyword>
<evidence type="ECO:0000313" key="15">
    <source>
        <dbReference type="Proteomes" id="UP001280156"/>
    </source>
</evidence>
<name>A0ABU4YMG7_9HYPH</name>
<evidence type="ECO:0000256" key="7">
    <source>
        <dbReference type="ARBA" id="ARBA00022741"/>
    </source>
</evidence>
<dbReference type="Gene3D" id="3.30.450.350">
    <property type="entry name" value="CHASE domain"/>
    <property type="match status" value="1"/>
</dbReference>
<proteinExistence type="predicted"/>
<evidence type="ECO:0000256" key="10">
    <source>
        <dbReference type="ARBA" id="ARBA00022989"/>
    </source>
</evidence>
<accession>A0ABU4YMG7</accession>
<keyword evidence="6 12" id="KW-0812">Transmembrane</keyword>
<feature type="domain" description="CHASE" evidence="13">
    <location>
        <begin position="68"/>
        <end position="288"/>
    </location>
</feature>
<dbReference type="Gene3D" id="3.30.565.10">
    <property type="entry name" value="Histidine kinase-like ATPase, C-terminal domain"/>
    <property type="match status" value="1"/>
</dbReference>
<dbReference type="Pfam" id="PF03924">
    <property type="entry name" value="CHASE"/>
    <property type="match status" value="1"/>
</dbReference>
<keyword evidence="9" id="KW-0067">ATP-binding</keyword>
<keyword evidence="10 12" id="KW-1133">Transmembrane helix</keyword>
<dbReference type="Pfam" id="PF07536">
    <property type="entry name" value="HWE_HK"/>
    <property type="match status" value="1"/>
</dbReference>
<keyword evidence="4" id="KW-0597">Phosphoprotein</keyword>
<dbReference type="SMART" id="SM00911">
    <property type="entry name" value="HWE_HK"/>
    <property type="match status" value="1"/>
</dbReference>
<keyword evidence="5" id="KW-0808">Transferase</keyword>
<evidence type="ECO:0000256" key="4">
    <source>
        <dbReference type="ARBA" id="ARBA00022553"/>
    </source>
</evidence>
<gene>
    <name evidence="14" type="ORF">RFM52_17305</name>
</gene>
<comment type="subcellular location">
    <subcellularLocation>
        <location evidence="2">Membrane</location>
    </subcellularLocation>
</comment>
<dbReference type="PANTHER" id="PTHR41523:SF8">
    <property type="entry name" value="ETHYLENE RESPONSE SENSOR PROTEIN"/>
    <property type="match status" value="1"/>
</dbReference>
<evidence type="ECO:0000256" key="12">
    <source>
        <dbReference type="SAM" id="Phobius"/>
    </source>
</evidence>
<dbReference type="PROSITE" id="PS50839">
    <property type="entry name" value="CHASE"/>
    <property type="match status" value="1"/>
</dbReference>
<organism evidence="14 15">
    <name type="scientific">Mesorhizobium humile</name>
    <dbReference type="NCBI Taxonomy" id="3072313"/>
    <lineage>
        <taxon>Bacteria</taxon>
        <taxon>Pseudomonadati</taxon>
        <taxon>Pseudomonadota</taxon>
        <taxon>Alphaproteobacteria</taxon>
        <taxon>Hyphomicrobiales</taxon>
        <taxon>Phyllobacteriaceae</taxon>
        <taxon>Mesorhizobium</taxon>
    </lineage>
</organism>
<evidence type="ECO:0000256" key="6">
    <source>
        <dbReference type="ARBA" id="ARBA00022692"/>
    </source>
</evidence>
<dbReference type="RefSeq" id="WP_320296571.1">
    <property type="nucleotide sequence ID" value="NZ_JAVIIU010000007.1"/>
</dbReference>
<evidence type="ECO:0000256" key="8">
    <source>
        <dbReference type="ARBA" id="ARBA00022777"/>
    </source>
</evidence>
<protein>
    <recommendedName>
        <fullName evidence="3">histidine kinase</fullName>
        <ecNumber evidence="3">2.7.13.3</ecNumber>
    </recommendedName>
</protein>